<protein>
    <submittedName>
        <fullName evidence="1">Uncharacterized protein</fullName>
    </submittedName>
</protein>
<keyword evidence="2" id="KW-1185">Reference proteome</keyword>
<reference evidence="1" key="1">
    <citation type="submission" date="2022-10" db="EMBL/GenBank/DDBJ databases">
        <title>Rhodococcus ferula Z13 complete genome.</title>
        <authorList>
            <person name="Long X."/>
            <person name="Zang M."/>
        </authorList>
    </citation>
    <scope>NUCLEOTIDE SEQUENCE</scope>
    <source>
        <strain evidence="1">Z13</strain>
    </source>
</reference>
<gene>
    <name evidence="1" type="ORF">OED52_19350</name>
</gene>
<organism evidence="1 2">
    <name type="scientific">Rhodococcus sacchari</name>
    <dbReference type="NCBI Taxonomy" id="2962047"/>
    <lineage>
        <taxon>Bacteria</taxon>
        <taxon>Bacillati</taxon>
        <taxon>Actinomycetota</taxon>
        <taxon>Actinomycetes</taxon>
        <taxon>Mycobacteriales</taxon>
        <taxon>Nocardiaceae</taxon>
        <taxon>Rhodococcus</taxon>
    </lineage>
</organism>
<sequence>MRTSRTTRAVLAVATATTLAVAGCSSEAATDPTTESAQETSDFDISSLDTGGYRVEPRDLVAENFQAGEAGRVIEGQRMAEFVIHPHHIDPTLTVGGGPNTRVSVEPRRLLTSNASELLDPTSVISGFTTYRHNADESRTMVVGVARFTTYEVAAEVVRILHEDQQVDRQEPLESDPSIVLGIPPAVPVTLPGIPTALASTRTWEDLGHVTTTALVPRGGFVVTVFAGDDSGDVEWTHDVVERAARAQLELLEQFPATPAEELAALPMDRDRVMVRAVGFVEGENRGLSDMAVYGPHGWLHFDTSPAHTEKLFEVTGTDRVAKVNSVVYRTAGPSEAEFFRDEFAAGTVAAHPELVEDEAVPQNIPGTRCWSGDIATGRAQRCLMVYGRYVAELSGVRPVGNAAPENDTLRTLPQRLATQYVKFVKAEEMGLGEN</sequence>
<dbReference type="Proteomes" id="UP001156484">
    <property type="component" value="Chromosome"/>
</dbReference>
<dbReference type="EMBL" id="CP107551">
    <property type="protein sequence ID" value="UYP18765.1"/>
    <property type="molecule type" value="Genomic_DNA"/>
</dbReference>
<name>A0ACD4DFA6_9NOCA</name>
<proteinExistence type="predicted"/>
<evidence type="ECO:0000313" key="2">
    <source>
        <dbReference type="Proteomes" id="UP001156484"/>
    </source>
</evidence>
<evidence type="ECO:0000313" key="1">
    <source>
        <dbReference type="EMBL" id="UYP18765.1"/>
    </source>
</evidence>
<accession>A0ACD4DFA6</accession>